<dbReference type="InterPro" id="IPR011333">
    <property type="entry name" value="SKP1/BTB/POZ_sf"/>
</dbReference>
<dbReference type="OMA" id="CHYSTYF"/>
<dbReference type="Gene3D" id="3.30.710.10">
    <property type="entry name" value="Potassium Channel Kv1.1, Chain A"/>
    <property type="match status" value="1"/>
</dbReference>
<comment type="caution">
    <text evidence="2">The sequence shown here is derived from an EMBL/GenBank/DDBJ whole genome shotgun (WGS) entry which is preliminary data.</text>
</comment>
<dbReference type="InterPro" id="IPR000210">
    <property type="entry name" value="BTB/POZ_dom"/>
</dbReference>
<dbReference type="AlphaFoldDB" id="A0A3E2HC76"/>
<dbReference type="STRING" id="5539.A0A3E2HC76"/>
<reference evidence="2 3" key="1">
    <citation type="submission" date="2018-05" db="EMBL/GenBank/DDBJ databases">
        <title>Draft genome sequence of Scytalidium lignicola DSM 105466, a ubiquitous saprotrophic fungus.</title>
        <authorList>
            <person name="Buettner E."/>
            <person name="Gebauer A.M."/>
            <person name="Hofrichter M."/>
            <person name="Liers C."/>
            <person name="Kellner H."/>
        </authorList>
    </citation>
    <scope>NUCLEOTIDE SEQUENCE [LARGE SCALE GENOMIC DNA]</scope>
    <source>
        <strain evidence="2 3">DSM 105466</strain>
    </source>
</reference>
<protein>
    <recommendedName>
        <fullName evidence="1">BTB domain-containing protein</fullName>
    </recommendedName>
</protein>
<dbReference type="EMBL" id="NCSJ02000086">
    <property type="protein sequence ID" value="RFU31004.1"/>
    <property type="molecule type" value="Genomic_DNA"/>
</dbReference>
<feature type="non-terminal residue" evidence="2">
    <location>
        <position position="224"/>
    </location>
</feature>
<dbReference type="PANTHER" id="PTHR47843">
    <property type="entry name" value="BTB DOMAIN-CONTAINING PROTEIN-RELATED"/>
    <property type="match status" value="1"/>
</dbReference>
<dbReference type="Proteomes" id="UP000258309">
    <property type="component" value="Unassembled WGS sequence"/>
</dbReference>
<dbReference type="SUPFAM" id="SSF54695">
    <property type="entry name" value="POZ domain"/>
    <property type="match status" value="1"/>
</dbReference>
<dbReference type="PROSITE" id="PS50097">
    <property type="entry name" value="BTB"/>
    <property type="match status" value="1"/>
</dbReference>
<name>A0A3E2HC76_SCYLI</name>
<dbReference type="Pfam" id="PF00651">
    <property type="entry name" value="BTB"/>
    <property type="match status" value="1"/>
</dbReference>
<organism evidence="2 3">
    <name type="scientific">Scytalidium lignicola</name>
    <name type="common">Hyphomycete</name>
    <dbReference type="NCBI Taxonomy" id="5539"/>
    <lineage>
        <taxon>Eukaryota</taxon>
        <taxon>Fungi</taxon>
        <taxon>Dikarya</taxon>
        <taxon>Ascomycota</taxon>
        <taxon>Pezizomycotina</taxon>
        <taxon>Leotiomycetes</taxon>
        <taxon>Leotiomycetes incertae sedis</taxon>
        <taxon>Scytalidium</taxon>
    </lineage>
</organism>
<sequence>MAPKPEAPKKSVVKIIDLISGPQVELYIGPNKHHYALPKRLLCHYSTYFDSCFNNGFIESQTQSIELRDDKVEHFEMLMEFWLKGSMDDWFKAHPTKKKPVAQCIEFLAFADKYGFDVVEAMEAPLTNAIGKSDPSRPNKKINHAEEIRGCDIELVYRMTSVGSPLRRLIVEAVLSARGIRNSRIFHHQEIEVHGFAADMLDLIREQVNTIKWTDPVTLEKKTR</sequence>
<accession>A0A3E2HC76</accession>
<dbReference type="OrthoDB" id="194443at2759"/>
<evidence type="ECO:0000313" key="2">
    <source>
        <dbReference type="EMBL" id="RFU31004.1"/>
    </source>
</evidence>
<keyword evidence="3" id="KW-1185">Reference proteome</keyword>
<gene>
    <name evidence="2" type="ORF">B7463_g5323</name>
</gene>
<feature type="non-terminal residue" evidence="2">
    <location>
        <position position="1"/>
    </location>
</feature>
<proteinExistence type="predicted"/>
<evidence type="ECO:0000313" key="3">
    <source>
        <dbReference type="Proteomes" id="UP000258309"/>
    </source>
</evidence>
<feature type="domain" description="BTB" evidence="1">
    <location>
        <begin position="22"/>
        <end position="88"/>
    </location>
</feature>
<evidence type="ECO:0000259" key="1">
    <source>
        <dbReference type="PROSITE" id="PS50097"/>
    </source>
</evidence>